<dbReference type="PROSITE" id="PS00758">
    <property type="entry name" value="ARGE_DAPE_CPG2_1"/>
    <property type="match status" value="1"/>
</dbReference>
<accession>A0A381ZDV4</accession>
<comment type="cofactor">
    <cofactor evidence="1">
        <name>Zn(2+)</name>
        <dbReference type="ChEBI" id="CHEBI:29105"/>
    </cofactor>
</comment>
<keyword evidence="3" id="KW-0479">Metal-binding</keyword>
<dbReference type="InterPro" id="IPR011650">
    <property type="entry name" value="Peptidase_M20_dimer"/>
</dbReference>
<organism evidence="8">
    <name type="scientific">marine metagenome</name>
    <dbReference type="NCBI Taxonomy" id="408172"/>
    <lineage>
        <taxon>unclassified sequences</taxon>
        <taxon>metagenomes</taxon>
        <taxon>ecological metagenomes</taxon>
    </lineage>
</organism>
<dbReference type="PANTHER" id="PTHR43808:SF8">
    <property type="entry name" value="PEPTIDASE M20 DIMERISATION DOMAIN-CONTAINING PROTEIN"/>
    <property type="match status" value="1"/>
</dbReference>
<evidence type="ECO:0000256" key="3">
    <source>
        <dbReference type="ARBA" id="ARBA00022723"/>
    </source>
</evidence>
<dbReference type="SUPFAM" id="SSF55031">
    <property type="entry name" value="Bacterial exopeptidase dimerisation domain"/>
    <property type="match status" value="1"/>
</dbReference>
<comment type="similarity">
    <text evidence="2">Belongs to the peptidase M20A family.</text>
</comment>
<dbReference type="Gene3D" id="3.30.70.360">
    <property type="match status" value="1"/>
</dbReference>
<keyword evidence="4" id="KW-0378">Hydrolase</keyword>
<dbReference type="AlphaFoldDB" id="A0A381ZDV4"/>
<dbReference type="GO" id="GO:0046872">
    <property type="term" value="F:metal ion binding"/>
    <property type="evidence" value="ECO:0007669"/>
    <property type="project" value="UniProtKB-KW"/>
</dbReference>
<dbReference type="PANTHER" id="PTHR43808">
    <property type="entry name" value="ACETYLORNITHINE DEACETYLASE"/>
    <property type="match status" value="1"/>
</dbReference>
<dbReference type="InterPro" id="IPR002933">
    <property type="entry name" value="Peptidase_M20"/>
</dbReference>
<protein>
    <recommendedName>
        <fullName evidence="7">Peptidase M20 dimerisation domain-containing protein</fullName>
    </recommendedName>
</protein>
<feature type="domain" description="Peptidase M20 dimerisation" evidence="7">
    <location>
        <begin position="175"/>
        <end position="280"/>
    </location>
</feature>
<dbReference type="GO" id="GO:0016787">
    <property type="term" value="F:hydrolase activity"/>
    <property type="evidence" value="ECO:0007669"/>
    <property type="project" value="UniProtKB-KW"/>
</dbReference>
<gene>
    <name evidence="8" type="ORF">METZ01_LOCUS139985</name>
</gene>
<dbReference type="InterPro" id="IPR050072">
    <property type="entry name" value="Peptidase_M20A"/>
</dbReference>
<proteinExistence type="inferred from homology"/>
<dbReference type="InterPro" id="IPR036264">
    <property type="entry name" value="Bact_exopeptidase_dim_dom"/>
</dbReference>
<reference evidence="8" key="1">
    <citation type="submission" date="2018-05" db="EMBL/GenBank/DDBJ databases">
        <authorList>
            <person name="Lanie J.A."/>
            <person name="Ng W.-L."/>
            <person name="Kazmierczak K.M."/>
            <person name="Andrzejewski T.M."/>
            <person name="Davidsen T.M."/>
            <person name="Wayne K.J."/>
            <person name="Tettelin H."/>
            <person name="Glass J.I."/>
            <person name="Rusch D."/>
            <person name="Podicherti R."/>
            <person name="Tsui H.-C.T."/>
            <person name="Winkler M.E."/>
        </authorList>
    </citation>
    <scope>NUCLEOTIDE SEQUENCE</scope>
</reference>
<evidence type="ECO:0000256" key="5">
    <source>
        <dbReference type="ARBA" id="ARBA00022833"/>
    </source>
</evidence>
<evidence type="ECO:0000259" key="7">
    <source>
        <dbReference type="Pfam" id="PF07687"/>
    </source>
</evidence>
<evidence type="ECO:0000313" key="8">
    <source>
        <dbReference type="EMBL" id="SVA87131.1"/>
    </source>
</evidence>
<evidence type="ECO:0000256" key="2">
    <source>
        <dbReference type="ARBA" id="ARBA00006247"/>
    </source>
</evidence>
<keyword evidence="5" id="KW-0862">Zinc</keyword>
<sequence>MKTQLLKYLTDLVAINSVNPDLSNQGQGEQLIAEFVHNHFEHLGIDTQIHHIRDDRYNVTAFLKGKNPDKILLMNGHLDTVGIEGMNDPFTIRADGDRLYGRGTYDMLAGCAIQMELATYFSKNPCPISLVFTFVADEENMSLGMEHLTKNYLPTLPSNPFLGIFMEPTEEAIGISHKGYTWYELIIEGLAAHGSRPEQGVNAIFPLQNALAELAKINNELSLEVPHPYLGLATLHPGMISGGTAQSVIAASAKLNWERRTLPGESQEKLDEELKRVITSVKSSPGNHQVRGKQIYSRPPNEADDDPIIQALQKAAGNQSYSGMSYWADSALASQAGIPSVLFGPAGHGAHAVDEWVSKKSMISCFEAMKKFILGFED</sequence>
<feature type="region of interest" description="Disordered" evidence="6">
    <location>
        <begin position="283"/>
        <end position="303"/>
    </location>
</feature>
<dbReference type="EMBL" id="UINC01020846">
    <property type="protein sequence ID" value="SVA87131.1"/>
    <property type="molecule type" value="Genomic_DNA"/>
</dbReference>
<evidence type="ECO:0000256" key="4">
    <source>
        <dbReference type="ARBA" id="ARBA00022801"/>
    </source>
</evidence>
<dbReference type="Gene3D" id="3.40.630.10">
    <property type="entry name" value="Zn peptidases"/>
    <property type="match status" value="2"/>
</dbReference>
<dbReference type="Pfam" id="PF07687">
    <property type="entry name" value="M20_dimer"/>
    <property type="match status" value="1"/>
</dbReference>
<evidence type="ECO:0000256" key="1">
    <source>
        <dbReference type="ARBA" id="ARBA00001947"/>
    </source>
</evidence>
<dbReference type="Pfam" id="PF01546">
    <property type="entry name" value="Peptidase_M20"/>
    <property type="match status" value="1"/>
</dbReference>
<name>A0A381ZDV4_9ZZZZ</name>
<dbReference type="SUPFAM" id="SSF53187">
    <property type="entry name" value="Zn-dependent exopeptidases"/>
    <property type="match status" value="1"/>
</dbReference>
<evidence type="ECO:0000256" key="6">
    <source>
        <dbReference type="SAM" id="MobiDB-lite"/>
    </source>
</evidence>
<dbReference type="InterPro" id="IPR001261">
    <property type="entry name" value="ArgE/DapE_CS"/>
</dbReference>